<protein>
    <submittedName>
        <fullName evidence="1">Uncharacterized protein</fullName>
    </submittedName>
</protein>
<dbReference type="Proteomes" id="UP001473302">
    <property type="component" value="Unassembled WGS sequence"/>
</dbReference>
<reference evidence="1 2" key="1">
    <citation type="submission" date="2024-04" db="EMBL/GenBank/DDBJ databases">
        <title>genome sequences of Mucor flavus KT1a and Helicostylum pulchrum KT1b strains isolated from the surface of a dry-aged beef.</title>
        <authorList>
            <person name="Toyotome T."/>
            <person name="Hosono M."/>
            <person name="Torimaru M."/>
            <person name="Fukuda K."/>
            <person name="Mikami N."/>
        </authorList>
    </citation>
    <scope>NUCLEOTIDE SEQUENCE [LARGE SCALE GENOMIC DNA]</scope>
    <source>
        <strain evidence="1 2">KT1a</strain>
    </source>
</reference>
<dbReference type="EMBL" id="BAABUK010000026">
    <property type="protein sequence ID" value="GAA5815440.1"/>
    <property type="molecule type" value="Genomic_DNA"/>
</dbReference>
<proteinExistence type="predicted"/>
<keyword evidence="2" id="KW-1185">Reference proteome</keyword>
<organism evidence="1 2">
    <name type="scientific">Mucor flavus</name>
    <dbReference type="NCBI Taxonomy" id="439312"/>
    <lineage>
        <taxon>Eukaryota</taxon>
        <taxon>Fungi</taxon>
        <taxon>Fungi incertae sedis</taxon>
        <taxon>Mucoromycota</taxon>
        <taxon>Mucoromycotina</taxon>
        <taxon>Mucoromycetes</taxon>
        <taxon>Mucorales</taxon>
        <taxon>Mucorineae</taxon>
        <taxon>Mucoraceae</taxon>
        <taxon>Mucor</taxon>
    </lineage>
</organism>
<evidence type="ECO:0000313" key="1">
    <source>
        <dbReference type="EMBL" id="GAA5815440.1"/>
    </source>
</evidence>
<evidence type="ECO:0000313" key="2">
    <source>
        <dbReference type="Proteomes" id="UP001473302"/>
    </source>
</evidence>
<sequence length="501" mass="58170">MDSILEKLLLGSSIFYSRDRTYVKVWYEDYEEEAEDNIVIDNFRDGVYNLFKKDEKTWDKEDTFLMKAVSDYLPLAVKNIMKENRLKIESFDLFHYAFIVPSEWEEGMREDIIRPIFVQSGLISNEDRKDRLLFFSDIESICYGLEDENYQAYSFKRGQNTILCRLSPDKREIVVKFDLIQTSNTPFDFPDANFFPKVMKSSSVFVNTDDVEGRLKEFLRTNLFPVATDHGAVRKSLKSKLVPVNQDKIIEDVIKQIDSWRFDSLEKESEKTKLWVKCKKSWKLSEVQKEFIQSLCPSIICAGIDVAPFGDMKDIISSNSTKSYEFLLLVDQYFNHGNGSRNTVEWLTHILECNRRSSSYLKINLNRNYIELDLLFQGVSISVLEAVKHSDIYCKPRIVASEDLNTSSSVFLNSKPNAIVNLDISFGSTLFTYSLLNEDGSIRRISNHDDFIADNLPPLGHFYTFSNMTTLNVKEQFITFAEKYFLGNLIDFTVDDVQQKK</sequence>
<comment type="caution">
    <text evidence="1">The sequence shown here is derived from an EMBL/GenBank/DDBJ whole genome shotgun (WGS) entry which is preliminary data.</text>
</comment>
<gene>
    <name evidence="1" type="ORF">MFLAVUS_008949</name>
</gene>
<name>A0ABP9Z8I4_9FUNG</name>
<accession>A0ABP9Z8I4</accession>